<feature type="transmembrane region" description="Helical" evidence="1">
    <location>
        <begin position="357"/>
        <end position="377"/>
    </location>
</feature>
<dbReference type="Proteomes" id="UP001501410">
    <property type="component" value="Unassembled WGS sequence"/>
</dbReference>
<feature type="transmembrane region" description="Helical" evidence="1">
    <location>
        <begin position="144"/>
        <end position="167"/>
    </location>
</feature>
<feature type="transmembrane region" description="Helical" evidence="1">
    <location>
        <begin position="94"/>
        <end position="114"/>
    </location>
</feature>
<feature type="transmembrane region" description="Helical" evidence="1">
    <location>
        <begin position="187"/>
        <end position="206"/>
    </location>
</feature>
<keyword evidence="1" id="KW-0472">Membrane</keyword>
<organism evidence="3 4">
    <name type="scientific">Rurimicrobium arvi</name>
    <dbReference type="NCBI Taxonomy" id="2049916"/>
    <lineage>
        <taxon>Bacteria</taxon>
        <taxon>Pseudomonadati</taxon>
        <taxon>Bacteroidota</taxon>
        <taxon>Chitinophagia</taxon>
        <taxon>Chitinophagales</taxon>
        <taxon>Chitinophagaceae</taxon>
        <taxon>Rurimicrobium</taxon>
    </lineage>
</organism>
<feature type="chain" id="PRO_5047477117" description="Glycosyltransferase RgtA/B/C/D-like domain-containing protein" evidence="2">
    <location>
        <begin position="26"/>
        <end position="434"/>
    </location>
</feature>
<name>A0ABP8MFW0_9BACT</name>
<dbReference type="RefSeq" id="WP_344821493.1">
    <property type="nucleotide sequence ID" value="NZ_BAABEZ010000001.1"/>
</dbReference>
<evidence type="ECO:0000313" key="4">
    <source>
        <dbReference type="Proteomes" id="UP001501410"/>
    </source>
</evidence>
<feature type="transmembrane region" description="Helical" evidence="1">
    <location>
        <begin position="120"/>
        <end position="137"/>
    </location>
</feature>
<keyword evidence="4" id="KW-1185">Reference proteome</keyword>
<feature type="transmembrane region" description="Helical" evidence="1">
    <location>
        <begin position="413"/>
        <end position="431"/>
    </location>
</feature>
<sequence length="434" mass="49363">MKKSVLQKSVLAFLMILGAAFTFSAAYPGFMSPDSLDQYQQALSGKYTDWHPPVMAWIWHQLLCLHNGPQPMLLLNTLLFWGAVAIIAFRIRNFALSLVFTLCSFAPCLLNFLGVIWKDSLLLSLLFLLTALLYHLSDKPLKPFYRAIAVLFVTCLCLLAILIRYNAAAAVAPLLGALMYYQYPSKSLWKPLLYAFGLTGVLWLAAEKINTNLCKGKSMHPEQQLMVYDLMGVASATHKNIFPEYLKNKLTLDKLPKVYYPCDGALFVIFNMGCTASSEAQFEALSHCWRNQVLHHPVHVIRHKKRSFMCLIRESSLKTFPFIHPNPYGFHVNTDNPAYRLFIRYTENRFAYKLYSAWIYLAICVVVCCASLVRLLYQKVTSAALPSCISLSGLLYCLAYFFLSPCNDLRYNYWTYGAGFLGAVLLINSFLRQK</sequence>
<evidence type="ECO:0000256" key="2">
    <source>
        <dbReference type="SAM" id="SignalP"/>
    </source>
</evidence>
<comment type="caution">
    <text evidence="3">The sequence shown here is derived from an EMBL/GenBank/DDBJ whole genome shotgun (WGS) entry which is preliminary data.</text>
</comment>
<dbReference type="EMBL" id="BAABEZ010000001">
    <property type="protein sequence ID" value="GAA4448268.1"/>
    <property type="molecule type" value="Genomic_DNA"/>
</dbReference>
<evidence type="ECO:0000256" key="1">
    <source>
        <dbReference type="SAM" id="Phobius"/>
    </source>
</evidence>
<proteinExistence type="predicted"/>
<feature type="signal peptide" evidence="2">
    <location>
        <begin position="1"/>
        <end position="25"/>
    </location>
</feature>
<reference evidence="4" key="1">
    <citation type="journal article" date="2019" name="Int. J. Syst. Evol. Microbiol.">
        <title>The Global Catalogue of Microorganisms (GCM) 10K type strain sequencing project: providing services to taxonomists for standard genome sequencing and annotation.</title>
        <authorList>
            <consortium name="The Broad Institute Genomics Platform"/>
            <consortium name="The Broad Institute Genome Sequencing Center for Infectious Disease"/>
            <person name="Wu L."/>
            <person name="Ma J."/>
        </authorList>
    </citation>
    <scope>NUCLEOTIDE SEQUENCE [LARGE SCALE GENOMIC DNA]</scope>
    <source>
        <strain evidence="4">JCM 31921</strain>
    </source>
</reference>
<feature type="transmembrane region" description="Helical" evidence="1">
    <location>
        <begin position="72"/>
        <end position="89"/>
    </location>
</feature>
<protein>
    <recommendedName>
        <fullName evidence="5">Glycosyltransferase RgtA/B/C/D-like domain-containing protein</fullName>
    </recommendedName>
</protein>
<evidence type="ECO:0008006" key="5">
    <source>
        <dbReference type="Google" id="ProtNLM"/>
    </source>
</evidence>
<keyword evidence="1" id="KW-0812">Transmembrane</keyword>
<keyword evidence="2" id="KW-0732">Signal</keyword>
<feature type="transmembrane region" description="Helical" evidence="1">
    <location>
        <begin position="383"/>
        <end position="401"/>
    </location>
</feature>
<keyword evidence="1" id="KW-1133">Transmembrane helix</keyword>
<gene>
    <name evidence="3" type="ORF">GCM10023092_00520</name>
</gene>
<accession>A0ABP8MFW0</accession>
<evidence type="ECO:0000313" key="3">
    <source>
        <dbReference type="EMBL" id="GAA4448268.1"/>
    </source>
</evidence>